<protein>
    <recommendedName>
        <fullName evidence="2">Antitoxin</fullName>
    </recommendedName>
</protein>
<keyword evidence="4" id="KW-1185">Reference proteome</keyword>
<dbReference type="EMBL" id="VIGC01000001">
    <property type="protein sequence ID" value="TQE97938.1"/>
    <property type="molecule type" value="Genomic_DNA"/>
</dbReference>
<comment type="function">
    <text evidence="2">Antitoxin component of a type II toxin-antitoxin (TA) system.</text>
</comment>
<evidence type="ECO:0000313" key="3">
    <source>
        <dbReference type="EMBL" id="TQE97938.1"/>
    </source>
</evidence>
<evidence type="ECO:0000256" key="1">
    <source>
        <dbReference type="ARBA" id="ARBA00009981"/>
    </source>
</evidence>
<proteinExistence type="inferred from homology"/>
<dbReference type="AlphaFoldDB" id="A0A540VMH4"/>
<accession>A0A540VMH4</accession>
<dbReference type="Pfam" id="PF02604">
    <property type="entry name" value="PhdYeFM_antitox"/>
    <property type="match status" value="1"/>
</dbReference>
<dbReference type="InterPro" id="IPR006442">
    <property type="entry name" value="Antitoxin_Phd/YefM"/>
</dbReference>
<organism evidence="3 4">
    <name type="scientific">Litorilinea aerophila</name>
    <dbReference type="NCBI Taxonomy" id="1204385"/>
    <lineage>
        <taxon>Bacteria</taxon>
        <taxon>Bacillati</taxon>
        <taxon>Chloroflexota</taxon>
        <taxon>Caldilineae</taxon>
        <taxon>Caldilineales</taxon>
        <taxon>Caldilineaceae</taxon>
        <taxon>Litorilinea</taxon>
    </lineage>
</organism>
<evidence type="ECO:0000256" key="2">
    <source>
        <dbReference type="RuleBase" id="RU362080"/>
    </source>
</evidence>
<gene>
    <name evidence="3" type="ORF">FKZ61_00745</name>
</gene>
<comment type="caution">
    <text evidence="3">The sequence shown here is derived from an EMBL/GenBank/DDBJ whole genome shotgun (WGS) entry which is preliminary data.</text>
</comment>
<name>A0A540VMH4_9CHLR</name>
<dbReference type="OrthoDB" id="370795at2"/>
<dbReference type="Gene3D" id="3.40.1620.10">
    <property type="entry name" value="YefM-like domain"/>
    <property type="match status" value="1"/>
</dbReference>
<dbReference type="InterPro" id="IPR036165">
    <property type="entry name" value="YefM-like_sf"/>
</dbReference>
<sequence length="75" mass="8376">MNVYTYSEARQKLATLLDKALQEGAVLIKRKDGQVFVVKPQSPQNSPLDVEGIELNLNADEIIAFVHEGRRTPNP</sequence>
<dbReference type="SUPFAM" id="SSF143120">
    <property type="entry name" value="YefM-like"/>
    <property type="match status" value="1"/>
</dbReference>
<comment type="similarity">
    <text evidence="1 2">Belongs to the phD/YefM antitoxin family.</text>
</comment>
<dbReference type="Proteomes" id="UP000317371">
    <property type="component" value="Unassembled WGS sequence"/>
</dbReference>
<reference evidence="3 4" key="1">
    <citation type="submission" date="2019-06" db="EMBL/GenBank/DDBJ databases">
        <title>Genome sequence of Litorilinea aerophila BAA-2444.</title>
        <authorList>
            <person name="Maclea K.S."/>
            <person name="Maurais E.G."/>
            <person name="Iannazzi L.C."/>
        </authorList>
    </citation>
    <scope>NUCLEOTIDE SEQUENCE [LARGE SCALE GENOMIC DNA]</scope>
    <source>
        <strain evidence="3 4">ATCC BAA-2444</strain>
    </source>
</reference>
<dbReference type="RefSeq" id="WP_141608151.1">
    <property type="nucleotide sequence ID" value="NZ_VIGC02000001.1"/>
</dbReference>
<evidence type="ECO:0000313" key="4">
    <source>
        <dbReference type="Proteomes" id="UP000317371"/>
    </source>
</evidence>
<dbReference type="InParanoid" id="A0A540VMH4"/>